<comment type="similarity">
    <text evidence="1">Belongs to the TRAFAC class translation factor GTPase superfamily. Classic translation factor GTPase family. IF-2 subfamily.</text>
</comment>
<dbReference type="InterPro" id="IPR036925">
    <property type="entry name" value="TIF_IF2_dom3_sf"/>
</dbReference>
<dbReference type="InterPro" id="IPR005225">
    <property type="entry name" value="Small_GTP-bd"/>
</dbReference>
<keyword evidence="6" id="KW-0342">GTP-binding</keyword>
<dbReference type="PANTHER" id="PTHR43381:SF5">
    <property type="entry name" value="TR-TYPE G DOMAIN-CONTAINING PROTEIN"/>
    <property type="match status" value="1"/>
</dbReference>
<dbReference type="SUPFAM" id="SSF52156">
    <property type="entry name" value="Initiation factor IF2/eIF5b, domain 3"/>
    <property type="match status" value="1"/>
</dbReference>
<dbReference type="Gene3D" id="3.40.50.10050">
    <property type="entry name" value="Translation initiation factor IF- 2, domain 3"/>
    <property type="match status" value="1"/>
</dbReference>
<evidence type="ECO:0000256" key="2">
    <source>
        <dbReference type="ARBA" id="ARBA00020675"/>
    </source>
</evidence>
<dbReference type="GO" id="GO:0003924">
    <property type="term" value="F:GTPase activity"/>
    <property type="evidence" value="ECO:0007669"/>
    <property type="project" value="InterPro"/>
</dbReference>
<evidence type="ECO:0000256" key="4">
    <source>
        <dbReference type="ARBA" id="ARBA00022741"/>
    </source>
</evidence>
<dbReference type="Gene3D" id="2.40.30.10">
    <property type="entry name" value="Translation factors"/>
    <property type="match status" value="2"/>
</dbReference>
<dbReference type="AlphaFoldDB" id="A0A2M6XDH2"/>
<dbReference type="Proteomes" id="UP000228996">
    <property type="component" value="Unassembled WGS sequence"/>
</dbReference>
<evidence type="ECO:0000256" key="6">
    <source>
        <dbReference type="ARBA" id="ARBA00023134"/>
    </source>
</evidence>
<comment type="caution">
    <text evidence="8">The sequence shown here is derived from an EMBL/GenBank/DDBJ whole genome shotgun (WGS) entry which is preliminary data.</text>
</comment>
<name>A0A2M6XDH2_9BACT</name>
<reference evidence="9" key="1">
    <citation type="submission" date="2017-09" db="EMBL/GenBank/DDBJ databases">
        <title>Depth-based differentiation of microbial function through sediment-hosted aquifers and enrichment of novel symbionts in the deep terrestrial subsurface.</title>
        <authorList>
            <person name="Probst A.J."/>
            <person name="Ladd B."/>
            <person name="Jarett J.K."/>
            <person name="Geller-Mcgrath D.E."/>
            <person name="Sieber C.M.K."/>
            <person name="Emerson J.B."/>
            <person name="Anantharaman K."/>
            <person name="Thomas B.C."/>
            <person name="Malmstrom R."/>
            <person name="Stieglmeier M."/>
            <person name="Klingl A."/>
            <person name="Woyke T."/>
            <person name="Ryan C.M."/>
            <person name="Banfield J.F."/>
        </authorList>
    </citation>
    <scope>NUCLEOTIDE SEQUENCE [LARGE SCALE GENOMIC DNA]</scope>
</reference>
<dbReference type="NCBIfam" id="TIGR00231">
    <property type="entry name" value="small_GTP"/>
    <property type="match status" value="1"/>
</dbReference>
<dbReference type="SUPFAM" id="SSF50447">
    <property type="entry name" value="Translation proteins"/>
    <property type="match status" value="2"/>
</dbReference>
<evidence type="ECO:0000256" key="3">
    <source>
        <dbReference type="ARBA" id="ARBA00022540"/>
    </source>
</evidence>
<evidence type="ECO:0000256" key="5">
    <source>
        <dbReference type="ARBA" id="ARBA00022917"/>
    </source>
</evidence>
<dbReference type="FunFam" id="3.40.50.10050:FF:000001">
    <property type="entry name" value="Translation initiation factor IF-2"/>
    <property type="match status" value="1"/>
</dbReference>
<accession>A0A2M6XDH2</accession>
<dbReference type="Pfam" id="PF11987">
    <property type="entry name" value="IF-2"/>
    <property type="match status" value="1"/>
</dbReference>
<dbReference type="InterPro" id="IPR015760">
    <property type="entry name" value="TIF_IF2"/>
</dbReference>
<protein>
    <recommendedName>
        <fullName evidence="2">Translation initiation factor IF-2</fullName>
    </recommendedName>
</protein>
<evidence type="ECO:0000259" key="7">
    <source>
        <dbReference type="PROSITE" id="PS51722"/>
    </source>
</evidence>
<dbReference type="SUPFAM" id="SSF52540">
    <property type="entry name" value="P-loop containing nucleoside triphosphate hydrolases"/>
    <property type="match status" value="1"/>
</dbReference>
<dbReference type="PANTHER" id="PTHR43381">
    <property type="entry name" value="TRANSLATION INITIATION FACTOR IF-2-RELATED"/>
    <property type="match status" value="1"/>
</dbReference>
<sequence length="479" mass="51583">MAKKEDKQIGMLSRPPIVAVLGHVDHGKTSLLDKIRQTKIALKEAGGITQKIGAYQVEVGNQKITFIDTPGHQAFSAMRSRGAKVADIVILVVAADDGVMPQTMESIGHIQASGVPFIVAINKIDVPGADVDSVKKQLEQNGVGVEGYGGDVVCVSVSAKTGEGVKDLLEMILLVAEMHEIKADPNGPLFAVIIESKKDQRGAVGTVIVKNGTLHIGDQVNVAGTTIKVRGMFDAEGKPVSQAEPGKPVEVLGFVQMPPVGAELSSRVDLEKTAPVMAADSPPKIKETENQLRLIIKTDSQGSLEAIKATLPTDVFVILFGIGDVIESDVLLARTSQAEIWGFNIKASSEIEKLASSEKVIIKTFNIIYDFLENLEKRILTHLEPTIEDQILGKAEIIASFEINKQMIAGAKVLEGRINKADNLRLLRGEVIVGETRISSLKQQKAEVGEVQVGEEFGIRFSTPLDFKVGDMVISYRSK</sequence>
<dbReference type="Gene3D" id="3.40.50.300">
    <property type="entry name" value="P-loop containing nucleotide triphosphate hydrolases"/>
    <property type="match status" value="1"/>
</dbReference>
<dbReference type="InterPro" id="IPR000795">
    <property type="entry name" value="T_Tr_GTP-bd_dom"/>
</dbReference>
<feature type="domain" description="Tr-type G" evidence="7">
    <location>
        <begin position="13"/>
        <end position="186"/>
    </location>
</feature>
<keyword evidence="5" id="KW-0648">Protein biosynthesis</keyword>
<dbReference type="GO" id="GO:0005525">
    <property type="term" value="F:GTP binding"/>
    <property type="evidence" value="ECO:0007669"/>
    <property type="project" value="UniProtKB-KW"/>
</dbReference>
<dbReference type="InterPro" id="IPR027417">
    <property type="entry name" value="P-loop_NTPase"/>
</dbReference>
<evidence type="ECO:0000313" key="8">
    <source>
        <dbReference type="EMBL" id="PIU03731.1"/>
    </source>
</evidence>
<gene>
    <name evidence="8" type="ORF">COT44_01715</name>
</gene>
<dbReference type="InterPro" id="IPR053905">
    <property type="entry name" value="EF-G-like_DII"/>
</dbReference>
<keyword evidence="3" id="KW-0396">Initiation factor</keyword>
<organism evidence="8 9">
    <name type="scientific">Candidatus Shapirobacteria bacterium CG08_land_8_20_14_0_20_39_18</name>
    <dbReference type="NCBI Taxonomy" id="1974883"/>
    <lineage>
        <taxon>Bacteria</taxon>
        <taxon>Candidatus Shapironibacteriota</taxon>
    </lineage>
</organism>
<dbReference type="InterPro" id="IPR009000">
    <property type="entry name" value="Transl_B-barrel_sf"/>
</dbReference>
<dbReference type="FunFam" id="3.40.50.300:FF:000019">
    <property type="entry name" value="Translation initiation factor IF-2"/>
    <property type="match status" value="1"/>
</dbReference>
<dbReference type="GO" id="GO:0003743">
    <property type="term" value="F:translation initiation factor activity"/>
    <property type="evidence" value="ECO:0007669"/>
    <property type="project" value="UniProtKB-KW"/>
</dbReference>
<dbReference type="Pfam" id="PF22042">
    <property type="entry name" value="EF-G_D2"/>
    <property type="match status" value="1"/>
</dbReference>
<dbReference type="PROSITE" id="PS51722">
    <property type="entry name" value="G_TR_2"/>
    <property type="match status" value="1"/>
</dbReference>
<dbReference type="FunFam" id="2.40.30.10:FF:000008">
    <property type="entry name" value="Translation initiation factor IF-2"/>
    <property type="match status" value="1"/>
</dbReference>
<dbReference type="CDD" id="cd01887">
    <property type="entry name" value="IF2_eIF5B"/>
    <property type="match status" value="1"/>
</dbReference>
<dbReference type="Pfam" id="PF00009">
    <property type="entry name" value="GTP_EFTU"/>
    <property type="match status" value="1"/>
</dbReference>
<evidence type="ECO:0000313" key="9">
    <source>
        <dbReference type="Proteomes" id="UP000228996"/>
    </source>
</evidence>
<dbReference type="GO" id="GO:0005737">
    <property type="term" value="C:cytoplasm"/>
    <property type="evidence" value="ECO:0007669"/>
    <property type="project" value="TreeGrafter"/>
</dbReference>
<evidence type="ECO:0000256" key="1">
    <source>
        <dbReference type="ARBA" id="ARBA00007733"/>
    </source>
</evidence>
<proteinExistence type="inferred from homology"/>
<dbReference type="EMBL" id="PEYO01000008">
    <property type="protein sequence ID" value="PIU03731.1"/>
    <property type="molecule type" value="Genomic_DNA"/>
</dbReference>
<keyword evidence="4" id="KW-0547">Nucleotide-binding</keyword>
<dbReference type="InterPro" id="IPR023115">
    <property type="entry name" value="TIF_IF2_dom3"/>
</dbReference>